<feature type="signal peptide" evidence="1">
    <location>
        <begin position="1"/>
        <end position="18"/>
    </location>
</feature>
<evidence type="ECO:0000256" key="1">
    <source>
        <dbReference type="SAM" id="SignalP"/>
    </source>
</evidence>
<keyword evidence="3" id="KW-1185">Reference proteome</keyword>
<evidence type="ECO:0000313" key="3">
    <source>
        <dbReference type="Proteomes" id="UP001497444"/>
    </source>
</evidence>
<dbReference type="Proteomes" id="UP001497444">
    <property type="component" value="Unassembled WGS sequence"/>
</dbReference>
<reference evidence="2" key="1">
    <citation type="submission" date="2024-02" db="EMBL/GenBank/DDBJ databases">
        <authorList>
            <consortium name="ELIXIR-Norway"/>
            <consortium name="Elixir Norway"/>
        </authorList>
    </citation>
    <scope>NUCLEOTIDE SEQUENCE</scope>
</reference>
<gene>
    <name evidence="2" type="ORF">CSSPJE1EN1_LOCUS26778</name>
</gene>
<feature type="chain" id="PRO_5046335074" evidence="1">
    <location>
        <begin position="19"/>
        <end position="74"/>
    </location>
</feature>
<keyword evidence="1" id="KW-0732">Signal</keyword>
<comment type="caution">
    <text evidence="2">The sequence shown here is derived from an EMBL/GenBank/DDBJ whole genome shotgun (WGS) entry which is preliminary data.</text>
</comment>
<accession>A0ABP0VEK7</accession>
<dbReference type="EMBL" id="CAXAQS010000376">
    <property type="protein sequence ID" value="CAK9251400.1"/>
    <property type="molecule type" value="Genomic_DNA"/>
</dbReference>
<protein>
    <submittedName>
        <fullName evidence="2">Uncharacterized protein</fullName>
    </submittedName>
</protein>
<proteinExistence type="predicted"/>
<sequence>MLDAVVIIRGWRMALCRATGWLCIGLDSVAKVMGVSNATQLFLRSLSKLQTKIANNTKDSASKHDSALLDSQPK</sequence>
<organism evidence="2 3">
    <name type="scientific">Sphagnum jensenii</name>
    <dbReference type="NCBI Taxonomy" id="128206"/>
    <lineage>
        <taxon>Eukaryota</taxon>
        <taxon>Viridiplantae</taxon>
        <taxon>Streptophyta</taxon>
        <taxon>Embryophyta</taxon>
        <taxon>Bryophyta</taxon>
        <taxon>Sphagnophytina</taxon>
        <taxon>Sphagnopsida</taxon>
        <taxon>Sphagnales</taxon>
        <taxon>Sphagnaceae</taxon>
        <taxon>Sphagnum</taxon>
    </lineage>
</organism>
<name>A0ABP0VEK7_9BRYO</name>
<evidence type="ECO:0000313" key="2">
    <source>
        <dbReference type="EMBL" id="CAK9251400.1"/>
    </source>
</evidence>